<dbReference type="InParanoid" id="E9GNE2"/>
<organism evidence="3 4">
    <name type="scientific">Daphnia pulex</name>
    <name type="common">Water flea</name>
    <dbReference type="NCBI Taxonomy" id="6669"/>
    <lineage>
        <taxon>Eukaryota</taxon>
        <taxon>Metazoa</taxon>
        <taxon>Ecdysozoa</taxon>
        <taxon>Arthropoda</taxon>
        <taxon>Crustacea</taxon>
        <taxon>Branchiopoda</taxon>
        <taxon>Diplostraca</taxon>
        <taxon>Cladocera</taxon>
        <taxon>Anomopoda</taxon>
        <taxon>Daphniidae</taxon>
        <taxon>Daphnia</taxon>
    </lineage>
</organism>
<sequence length="118" mass="13374">MTANAASSAEEDGEDMDDDDAEEEKPTVLKVKLFNNFFPGLGGSQKCTEVNLETKLFLLAESQLEMAKYRQRAEMAERDLANAQQQWQERAGTTGRHCIHCIYENSSNRFVHTAWTIN</sequence>
<dbReference type="KEGG" id="dpx:DAPPUDRAFT_245464"/>
<feature type="coiled-coil region" evidence="1">
    <location>
        <begin position="59"/>
        <end position="86"/>
    </location>
</feature>
<gene>
    <name evidence="3" type="ORF">DAPPUDRAFT_245464</name>
</gene>
<dbReference type="AlphaFoldDB" id="E9GNE2"/>
<protein>
    <submittedName>
        <fullName evidence="3">Uncharacterized protein</fullName>
    </submittedName>
</protein>
<name>E9GNE2_DAPPU</name>
<dbReference type="EMBL" id="GL732554">
    <property type="protein sequence ID" value="EFX79044.1"/>
    <property type="molecule type" value="Genomic_DNA"/>
</dbReference>
<keyword evidence="1" id="KW-0175">Coiled coil</keyword>
<feature type="compositionally biased region" description="Acidic residues" evidence="2">
    <location>
        <begin position="9"/>
        <end position="23"/>
    </location>
</feature>
<evidence type="ECO:0000313" key="3">
    <source>
        <dbReference type="EMBL" id="EFX79044.1"/>
    </source>
</evidence>
<keyword evidence="4" id="KW-1185">Reference proteome</keyword>
<dbReference type="Proteomes" id="UP000000305">
    <property type="component" value="Unassembled WGS sequence"/>
</dbReference>
<evidence type="ECO:0000256" key="2">
    <source>
        <dbReference type="SAM" id="MobiDB-lite"/>
    </source>
</evidence>
<proteinExistence type="predicted"/>
<evidence type="ECO:0000313" key="4">
    <source>
        <dbReference type="Proteomes" id="UP000000305"/>
    </source>
</evidence>
<accession>E9GNE2</accession>
<feature type="region of interest" description="Disordered" evidence="2">
    <location>
        <begin position="1"/>
        <end position="25"/>
    </location>
</feature>
<reference evidence="3 4" key="1">
    <citation type="journal article" date="2011" name="Science">
        <title>The ecoresponsive genome of Daphnia pulex.</title>
        <authorList>
            <person name="Colbourne J.K."/>
            <person name="Pfrender M.E."/>
            <person name="Gilbert D."/>
            <person name="Thomas W.K."/>
            <person name="Tucker A."/>
            <person name="Oakley T.H."/>
            <person name="Tokishita S."/>
            <person name="Aerts A."/>
            <person name="Arnold G.J."/>
            <person name="Basu M.K."/>
            <person name="Bauer D.J."/>
            <person name="Caceres C.E."/>
            <person name="Carmel L."/>
            <person name="Casola C."/>
            <person name="Choi J.H."/>
            <person name="Detter J.C."/>
            <person name="Dong Q."/>
            <person name="Dusheyko S."/>
            <person name="Eads B.D."/>
            <person name="Frohlich T."/>
            <person name="Geiler-Samerotte K.A."/>
            <person name="Gerlach D."/>
            <person name="Hatcher P."/>
            <person name="Jogdeo S."/>
            <person name="Krijgsveld J."/>
            <person name="Kriventseva E.V."/>
            <person name="Kultz D."/>
            <person name="Laforsch C."/>
            <person name="Lindquist E."/>
            <person name="Lopez J."/>
            <person name="Manak J.R."/>
            <person name="Muller J."/>
            <person name="Pangilinan J."/>
            <person name="Patwardhan R.P."/>
            <person name="Pitluck S."/>
            <person name="Pritham E.J."/>
            <person name="Rechtsteiner A."/>
            <person name="Rho M."/>
            <person name="Rogozin I.B."/>
            <person name="Sakarya O."/>
            <person name="Salamov A."/>
            <person name="Schaack S."/>
            <person name="Shapiro H."/>
            <person name="Shiga Y."/>
            <person name="Skalitzky C."/>
            <person name="Smith Z."/>
            <person name="Souvorov A."/>
            <person name="Sung W."/>
            <person name="Tang Z."/>
            <person name="Tsuchiya D."/>
            <person name="Tu H."/>
            <person name="Vos H."/>
            <person name="Wang M."/>
            <person name="Wolf Y.I."/>
            <person name="Yamagata H."/>
            <person name="Yamada T."/>
            <person name="Ye Y."/>
            <person name="Shaw J.R."/>
            <person name="Andrews J."/>
            <person name="Crease T.J."/>
            <person name="Tang H."/>
            <person name="Lucas S.M."/>
            <person name="Robertson H.M."/>
            <person name="Bork P."/>
            <person name="Koonin E.V."/>
            <person name="Zdobnov E.M."/>
            <person name="Grigoriev I.V."/>
            <person name="Lynch M."/>
            <person name="Boore J.L."/>
        </authorList>
    </citation>
    <scope>NUCLEOTIDE SEQUENCE [LARGE SCALE GENOMIC DNA]</scope>
</reference>
<dbReference type="HOGENOM" id="CLU_2075506_0_0_1"/>
<evidence type="ECO:0000256" key="1">
    <source>
        <dbReference type="SAM" id="Coils"/>
    </source>
</evidence>